<keyword evidence="1" id="KW-0812">Transmembrane</keyword>
<feature type="transmembrane region" description="Helical" evidence="1">
    <location>
        <begin position="61"/>
        <end position="81"/>
    </location>
</feature>
<dbReference type="RefSeq" id="WP_343968604.1">
    <property type="nucleotide sequence ID" value="NZ_BAAAHK010000006.1"/>
</dbReference>
<dbReference type="EMBL" id="BAAAHK010000006">
    <property type="protein sequence ID" value="GAA0938176.1"/>
    <property type="molecule type" value="Genomic_DNA"/>
</dbReference>
<sequence>MGPAPLDALVAGTFSYWTEARPDFTELAGSRLEAVAHARFGEDVLARLGAMNCLRWCTRRGSVRALIAVLLLAGVFAMHGLTGNHDAAMAVGHQMAGSPPGQSAFLGTESPVPGQPQAGASAASYSADHGHAYNPAMIGVSGHVESSLELTARPDGHGHIHAMDDVCLGMLVALLLALIVALARCSLTAAHPVQLTGSPVLVAVDDPSPLWCRPVLSKLCVLRT</sequence>
<protein>
    <submittedName>
        <fullName evidence="2">Uncharacterized protein</fullName>
    </submittedName>
</protein>
<comment type="caution">
    <text evidence="2">The sequence shown here is derived from an EMBL/GenBank/DDBJ whole genome shotgun (WGS) entry which is preliminary data.</text>
</comment>
<feature type="transmembrane region" description="Helical" evidence="1">
    <location>
        <begin position="168"/>
        <end position="187"/>
    </location>
</feature>
<proteinExistence type="predicted"/>
<evidence type="ECO:0000256" key="1">
    <source>
        <dbReference type="SAM" id="Phobius"/>
    </source>
</evidence>
<keyword evidence="1" id="KW-1133">Transmembrane helix</keyword>
<organism evidence="2 3">
    <name type="scientific">Kribbella koreensis</name>
    <dbReference type="NCBI Taxonomy" id="57909"/>
    <lineage>
        <taxon>Bacteria</taxon>
        <taxon>Bacillati</taxon>
        <taxon>Actinomycetota</taxon>
        <taxon>Actinomycetes</taxon>
        <taxon>Propionibacteriales</taxon>
        <taxon>Kribbellaceae</taxon>
        <taxon>Kribbella</taxon>
    </lineage>
</organism>
<evidence type="ECO:0000313" key="3">
    <source>
        <dbReference type="Proteomes" id="UP001500542"/>
    </source>
</evidence>
<keyword evidence="1" id="KW-0472">Membrane</keyword>
<gene>
    <name evidence="2" type="ORF">GCM10009554_27000</name>
</gene>
<dbReference type="Proteomes" id="UP001500542">
    <property type="component" value="Unassembled WGS sequence"/>
</dbReference>
<evidence type="ECO:0000313" key="2">
    <source>
        <dbReference type="EMBL" id="GAA0938176.1"/>
    </source>
</evidence>
<accession>A0ABN1Q6U9</accession>
<name>A0ABN1Q6U9_9ACTN</name>
<keyword evidence="3" id="KW-1185">Reference proteome</keyword>
<reference evidence="2 3" key="1">
    <citation type="journal article" date="2019" name="Int. J. Syst. Evol. Microbiol.">
        <title>The Global Catalogue of Microorganisms (GCM) 10K type strain sequencing project: providing services to taxonomists for standard genome sequencing and annotation.</title>
        <authorList>
            <consortium name="The Broad Institute Genomics Platform"/>
            <consortium name="The Broad Institute Genome Sequencing Center for Infectious Disease"/>
            <person name="Wu L."/>
            <person name="Ma J."/>
        </authorList>
    </citation>
    <scope>NUCLEOTIDE SEQUENCE [LARGE SCALE GENOMIC DNA]</scope>
    <source>
        <strain evidence="2 3">JCM 10977</strain>
    </source>
</reference>